<name>A0ABW7HIS1_9BURK</name>
<reference evidence="1 2" key="1">
    <citation type="submission" date="2024-08" db="EMBL/GenBank/DDBJ databases">
        <authorList>
            <person name="Lu H."/>
        </authorList>
    </citation>
    <scope>NUCLEOTIDE SEQUENCE [LARGE SCALE GENOMIC DNA]</scope>
    <source>
        <strain evidence="1 2">BYS78W</strain>
    </source>
</reference>
<sequence>MKLAQSVIGQAHLGFERMSLEKKVTNWGAISRTVCPSACSLR</sequence>
<accession>A0ABW7HIS1</accession>
<keyword evidence="2" id="KW-1185">Reference proteome</keyword>
<evidence type="ECO:0000313" key="1">
    <source>
        <dbReference type="EMBL" id="MFG6489760.1"/>
    </source>
</evidence>
<proteinExistence type="predicted"/>
<protein>
    <submittedName>
        <fullName evidence="1">Uncharacterized protein</fullName>
    </submittedName>
</protein>
<organism evidence="1 2">
    <name type="scientific">Pelomonas candidula</name>
    <dbReference type="NCBI Taxonomy" id="3299025"/>
    <lineage>
        <taxon>Bacteria</taxon>
        <taxon>Pseudomonadati</taxon>
        <taxon>Pseudomonadota</taxon>
        <taxon>Betaproteobacteria</taxon>
        <taxon>Burkholderiales</taxon>
        <taxon>Sphaerotilaceae</taxon>
        <taxon>Roseateles</taxon>
    </lineage>
</organism>
<evidence type="ECO:0000313" key="2">
    <source>
        <dbReference type="Proteomes" id="UP001606134"/>
    </source>
</evidence>
<dbReference type="EMBL" id="JBIGIC010000014">
    <property type="protein sequence ID" value="MFG6489760.1"/>
    <property type="molecule type" value="Genomic_DNA"/>
</dbReference>
<gene>
    <name evidence="1" type="ORF">ACG04R_23995</name>
</gene>
<comment type="caution">
    <text evidence="1">The sequence shown here is derived from an EMBL/GenBank/DDBJ whole genome shotgun (WGS) entry which is preliminary data.</text>
</comment>
<dbReference type="RefSeq" id="WP_394416159.1">
    <property type="nucleotide sequence ID" value="NZ_JBIGIC010000014.1"/>
</dbReference>
<dbReference type="Proteomes" id="UP001606134">
    <property type="component" value="Unassembled WGS sequence"/>
</dbReference>